<evidence type="ECO:0000256" key="3">
    <source>
        <dbReference type="ARBA" id="ARBA00023015"/>
    </source>
</evidence>
<evidence type="ECO:0000256" key="1">
    <source>
        <dbReference type="ARBA" id="ARBA00022553"/>
    </source>
</evidence>
<dbReference type="PRINTS" id="PR00038">
    <property type="entry name" value="HTHLUXR"/>
</dbReference>
<evidence type="ECO:0000256" key="2">
    <source>
        <dbReference type="ARBA" id="ARBA00023012"/>
    </source>
</evidence>
<dbReference type="PROSITE" id="PS00622">
    <property type="entry name" value="HTH_LUXR_1"/>
    <property type="match status" value="1"/>
</dbReference>
<gene>
    <name evidence="9" type="ORF">CPY51_30065</name>
</gene>
<dbReference type="Pfam" id="PF00196">
    <property type="entry name" value="GerE"/>
    <property type="match status" value="1"/>
</dbReference>
<dbReference type="PANTHER" id="PTHR44688">
    <property type="entry name" value="DNA-BINDING TRANSCRIPTIONAL ACTIVATOR DEVR_DOSR"/>
    <property type="match status" value="1"/>
</dbReference>
<dbReference type="GO" id="GO:0003677">
    <property type="term" value="F:DNA binding"/>
    <property type="evidence" value="ECO:0007669"/>
    <property type="project" value="UniProtKB-KW"/>
</dbReference>
<dbReference type="FunFam" id="3.40.50.2300:FF:000018">
    <property type="entry name" value="DNA-binding transcriptional regulator NtrC"/>
    <property type="match status" value="1"/>
</dbReference>
<dbReference type="RefSeq" id="WP_111164037.1">
    <property type="nucleotide sequence ID" value="NZ_PCDP01000076.1"/>
</dbReference>
<dbReference type="EMBL" id="PCDP01000076">
    <property type="protein sequence ID" value="PZM07997.1"/>
    <property type="molecule type" value="Genomic_DNA"/>
</dbReference>
<dbReference type="PROSITE" id="PS50110">
    <property type="entry name" value="RESPONSE_REGULATORY"/>
    <property type="match status" value="1"/>
</dbReference>
<dbReference type="InterPro" id="IPR001789">
    <property type="entry name" value="Sig_transdc_resp-reg_receiver"/>
</dbReference>
<accession>A0A2W4C3C4</accession>
<comment type="caution">
    <text evidence="9">The sequence shown here is derived from an EMBL/GenBank/DDBJ whole genome shotgun (WGS) entry which is preliminary data.</text>
</comment>
<keyword evidence="10" id="KW-1185">Reference proteome</keyword>
<dbReference type="CDD" id="cd06170">
    <property type="entry name" value="LuxR_C_like"/>
    <property type="match status" value="1"/>
</dbReference>
<dbReference type="GO" id="GO:0000160">
    <property type="term" value="P:phosphorelay signal transduction system"/>
    <property type="evidence" value="ECO:0007669"/>
    <property type="project" value="UniProtKB-KW"/>
</dbReference>
<dbReference type="AlphaFoldDB" id="A0A2W4C3C4"/>
<dbReference type="PANTHER" id="PTHR44688:SF16">
    <property type="entry name" value="DNA-BINDING TRANSCRIPTIONAL ACTIVATOR DEVR_DOSR"/>
    <property type="match status" value="1"/>
</dbReference>
<dbReference type="SUPFAM" id="SSF52172">
    <property type="entry name" value="CheY-like"/>
    <property type="match status" value="1"/>
</dbReference>
<keyword evidence="3" id="KW-0805">Transcription regulation</keyword>
<evidence type="ECO:0000256" key="4">
    <source>
        <dbReference type="ARBA" id="ARBA00023125"/>
    </source>
</evidence>
<dbReference type="Pfam" id="PF00072">
    <property type="entry name" value="Response_reg"/>
    <property type="match status" value="1"/>
</dbReference>
<proteinExistence type="predicted"/>
<dbReference type="InterPro" id="IPR011006">
    <property type="entry name" value="CheY-like_superfamily"/>
</dbReference>
<dbReference type="InterPro" id="IPR036388">
    <property type="entry name" value="WH-like_DNA-bd_sf"/>
</dbReference>
<dbReference type="Gene3D" id="1.10.10.10">
    <property type="entry name" value="Winged helix-like DNA-binding domain superfamily/Winged helix DNA-binding domain"/>
    <property type="match status" value="1"/>
</dbReference>
<dbReference type="OrthoDB" id="9782655at2"/>
<dbReference type="SMART" id="SM00448">
    <property type="entry name" value="REC"/>
    <property type="match status" value="1"/>
</dbReference>
<dbReference type="Proteomes" id="UP000248925">
    <property type="component" value="Unassembled WGS sequence"/>
</dbReference>
<feature type="domain" description="HTH luxR-type" evidence="7">
    <location>
        <begin position="147"/>
        <end position="212"/>
    </location>
</feature>
<organism evidence="9 10">
    <name type="scientific">Rhizobium tubonense</name>
    <dbReference type="NCBI Taxonomy" id="484088"/>
    <lineage>
        <taxon>Bacteria</taxon>
        <taxon>Pseudomonadati</taxon>
        <taxon>Pseudomonadota</taxon>
        <taxon>Alphaproteobacteria</taxon>
        <taxon>Hyphomicrobiales</taxon>
        <taxon>Rhizobiaceae</taxon>
        <taxon>Rhizobium/Agrobacterium group</taxon>
        <taxon>Rhizobium</taxon>
    </lineage>
</organism>
<sequence>MFERKPVVPKPAHQSPIVYVIDDDLSMRESLVDLFKSLRMEASGFEHANEFLKNVDHGRPGCILLDVRLPGLSGLDFQNQLEAMGNRLPVVFMTGFGDIPMSVRAMKAGAVDFLTKPFRDQDVLDAVAAAIEKDGMLRRESAASDAVNSLVGTLTPRELEVMKAVVKGLMNKQIAFDLGISEITVKLHRGNVMRKMQARSVADLVRMVEAVTTR</sequence>
<dbReference type="Gene3D" id="3.40.50.2300">
    <property type="match status" value="1"/>
</dbReference>
<protein>
    <submittedName>
        <fullName evidence="9">DNA-binding response regulator</fullName>
    </submittedName>
</protein>
<reference evidence="9 10" key="1">
    <citation type="journal article" date="2018" name="Sci. Rep.">
        <title>Rhizobium tumorigenes sp. nov., a novel plant tumorigenic bacterium isolated from cane gall tumors on thornless blackberry.</title>
        <authorList>
            <person name="Kuzmanovi N."/>
            <person name="Smalla K."/>
            <person name="Gronow S."/>
            <person name="PuBawska J."/>
        </authorList>
    </citation>
    <scope>NUCLEOTIDE SEQUENCE [LARGE SCALE GENOMIC DNA]</scope>
    <source>
        <strain evidence="9 10">CCBAU 85046</strain>
    </source>
</reference>
<dbReference type="SMART" id="SM00421">
    <property type="entry name" value="HTH_LUXR"/>
    <property type="match status" value="1"/>
</dbReference>
<dbReference type="InterPro" id="IPR000792">
    <property type="entry name" value="Tscrpt_reg_LuxR_C"/>
</dbReference>
<keyword evidence="2" id="KW-0902">Two-component regulatory system</keyword>
<keyword evidence="4 9" id="KW-0238">DNA-binding</keyword>
<feature type="modified residue" description="4-aspartylphosphate" evidence="6">
    <location>
        <position position="66"/>
    </location>
</feature>
<keyword evidence="1 6" id="KW-0597">Phosphoprotein</keyword>
<evidence type="ECO:0000313" key="10">
    <source>
        <dbReference type="Proteomes" id="UP000248925"/>
    </source>
</evidence>
<evidence type="ECO:0000256" key="6">
    <source>
        <dbReference type="PROSITE-ProRule" id="PRU00169"/>
    </source>
</evidence>
<dbReference type="CDD" id="cd17537">
    <property type="entry name" value="REC_FixJ"/>
    <property type="match status" value="1"/>
</dbReference>
<name>A0A2W4C3C4_9HYPH</name>
<dbReference type="GO" id="GO:0006355">
    <property type="term" value="P:regulation of DNA-templated transcription"/>
    <property type="evidence" value="ECO:0007669"/>
    <property type="project" value="InterPro"/>
</dbReference>
<evidence type="ECO:0000256" key="5">
    <source>
        <dbReference type="ARBA" id="ARBA00023163"/>
    </source>
</evidence>
<dbReference type="PROSITE" id="PS50043">
    <property type="entry name" value="HTH_LUXR_2"/>
    <property type="match status" value="1"/>
</dbReference>
<feature type="domain" description="Response regulatory" evidence="8">
    <location>
        <begin position="17"/>
        <end position="131"/>
    </location>
</feature>
<evidence type="ECO:0000259" key="8">
    <source>
        <dbReference type="PROSITE" id="PS50110"/>
    </source>
</evidence>
<keyword evidence="5" id="KW-0804">Transcription</keyword>
<evidence type="ECO:0000259" key="7">
    <source>
        <dbReference type="PROSITE" id="PS50043"/>
    </source>
</evidence>
<evidence type="ECO:0000313" key="9">
    <source>
        <dbReference type="EMBL" id="PZM07997.1"/>
    </source>
</evidence>